<keyword evidence="1" id="KW-0812">Transmembrane</keyword>
<feature type="transmembrane region" description="Helical" evidence="1">
    <location>
        <begin position="321"/>
        <end position="342"/>
    </location>
</feature>
<dbReference type="AlphaFoldDB" id="A0A1B6QNY6"/>
<keyword evidence="1" id="KW-0472">Membrane</keyword>
<dbReference type="InterPro" id="IPR001810">
    <property type="entry name" value="F-box_dom"/>
</dbReference>
<reference evidence="4 5" key="1">
    <citation type="journal article" date="2009" name="Nature">
        <title>The Sorghum bicolor genome and the diversification of grasses.</title>
        <authorList>
            <person name="Paterson A.H."/>
            <person name="Bowers J.E."/>
            <person name="Bruggmann R."/>
            <person name="Dubchak I."/>
            <person name="Grimwood J."/>
            <person name="Gundlach H."/>
            <person name="Haberer G."/>
            <person name="Hellsten U."/>
            <person name="Mitros T."/>
            <person name="Poliakov A."/>
            <person name="Schmutz J."/>
            <person name="Spannagl M."/>
            <person name="Tang H."/>
            <person name="Wang X."/>
            <person name="Wicker T."/>
            <person name="Bharti A.K."/>
            <person name="Chapman J."/>
            <person name="Feltus F.A."/>
            <person name="Gowik U."/>
            <person name="Grigoriev I.V."/>
            <person name="Lyons E."/>
            <person name="Maher C.A."/>
            <person name="Martis M."/>
            <person name="Narechania A."/>
            <person name="Otillar R.P."/>
            <person name="Penning B.W."/>
            <person name="Salamov A.A."/>
            <person name="Wang Y."/>
            <person name="Zhang L."/>
            <person name="Carpita N.C."/>
            <person name="Freeling M."/>
            <person name="Gingle A.R."/>
            <person name="Hash C.T."/>
            <person name="Keller B."/>
            <person name="Klein P."/>
            <person name="Kresovich S."/>
            <person name="McCann M.C."/>
            <person name="Ming R."/>
            <person name="Peterson D.G."/>
            <person name="Mehboob-ur-Rahman"/>
            <person name="Ware D."/>
            <person name="Westhoff P."/>
            <person name="Mayer K.F."/>
            <person name="Messing J."/>
            <person name="Rokhsar D.S."/>
        </authorList>
    </citation>
    <scope>NUCLEOTIDE SEQUENCE [LARGE SCALE GENOMIC DNA]</scope>
    <source>
        <strain evidence="5">cv. BTx623</strain>
    </source>
</reference>
<organism evidence="4 5">
    <name type="scientific">Sorghum bicolor</name>
    <name type="common">Sorghum</name>
    <name type="synonym">Sorghum vulgare</name>
    <dbReference type="NCBI Taxonomy" id="4558"/>
    <lineage>
        <taxon>Eukaryota</taxon>
        <taxon>Viridiplantae</taxon>
        <taxon>Streptophyta</taxon>
        <taxon>Embryophyta</taxon>
        <taxon>Tracheophyta</taxon>
        <taxon>Spermatophyta</taxon>
        <taxon>Magnoliopsida</taxon>
        <taxon>Liliopsida</taxon>
        <taxon>Poales</taxon>
        <taxon>Poaceae</taxon>
        <taxon>PACMAD clade</taxon>
        <taxon>Panicoideae</taxon>
        <taxon>Andropogonodae</taxon>
        <taxon>Andropogoneae</taxon>
        <taxon>Sorghinae</taxon>
        <taxon>Sorghum</taxon>
    </lineage>
</organism>
<dbReference type="PANTHER" id="PTHR32133:SF356">
    <property type="entry name" value="F-BOX DOMAIN-CONTAINING PROTEIN"/>
    <property type="match status" value="1"/>
</dbReference>
<keyword evidence="1" id="KW-1133">Transmembrane helix</keyword>
<dbReference type="InParanoid" id="A0A1B6QNY6"/>
<sequence length="384" mass="43010">MASPPPPPRELVDDVIREILLRLPPDEPKWLFRAALACKPWLRTISDPTFLHRYRAFHGAPPLLGLIDREPLVDRFPRFVATTAVPAFSFPIPVPDTISACPLDCRHGRALIRKVENGRQHYFVCDPVTGDRHRVPRPDAGTQWMVYDAFAIFCGVTGCQHLDCHGGPFYVVFMFRNWLLARTTMSAIVYSSEMGAWSVPATLEGILALEGIHDNTVYGRGALIGDEIYFMLSGDAGITKYDWRKNCLSVVNCPTSASYSGGVTLMVMEDCSLGLASIEHTRIYLWSRRVSSENNAEWVQCRVIDLEKLMPMVNPGDRARVVGFAEGVGIIFISTGVGLFMMELKSGRVKKIGKPRRNISVLPYMRFYTPDHCRLSSLRGSTDL</sequence>
<keyword evidence="5" id="KW-1185">Reference proteome</keyword>
<dbReference type="PANTHER" id="PTHR32133">
    <property type="entry name" value="OS07G0120400 PROTEIN"/>
    <property type="match status" value="1"/>
</dbReference>
<feature type="domain" description="F-box protein AT5G49610-like beta-propeller" evidence="3">
    <location>
        <begin position="103"/>
        <end position="370"/>
    </location>
</feature>
<evidence type="ECO:0000313" key="4">
    <source>
        <dbReference type="EMBL" id="KXG39623.1"/>
    </source>
</evidence>
<proteinExistence type="predicted"/>
<reference evidence="5" key="2">
    <citation type="journal article" date="2018" name="Plant J.">
        <title>The Sorghum bicolor reference genome: improved assembly, gene annotations, a transcriptome atlas, and signatures of genome organization.</title>
        <authorList>
            <person name="McCormick R.F."/>
            <person name="Truong S.K."/>
            <person name="Sreedasyam A."/>
            <person name="Jenkins J."/>
            <person name="Shu S."/>
            <person name="Sims D."/>
            <person name="Kennedy M."/>
            <person name="Amirebrahimi M."/>
            <person name="Weers B.D."/>
            <person name="McKinley B."/>
            <person name="Mattison A."/>
            <person name="Morishige D.T."/>
            <person name="Grimwood J."/>
            <person name="Schmutz J."/>
            <person name="Mullet J.E."/>
        </authorList>
    </citation>
    <scope>NUCLEOTIDE SEQUENCE [LARGE SCALE GENOMIC DNA]</scope>
    <source>
        <strain evidence="5">cv. BTx623</strain>
    </source>
</reference>
<dbReference type="Gramene" id="KXG39623">
    <property type="protein sequence ID" value="KXG39623"/>
    <property type="gene ID" value="SORBI_3001G409800"/>
</dbReference>
<evidence type="ECO:0000259" key="3">
    <source>
        <dbReference type="Pfam" id="PF23635"/>
    </source>
</evidence>
<dbReference type="Pfam" id="PF00646">
    <property type="entry name" value="F-box"/>
    <property type="match status" value="1"/>
</dbReference>
<evidence type="ECO:0000313" key="5">
    <source>
        <dbReference type="Proteomes" id="UP000000768"/>
    </source>
</evidence>
<feature type="domain" description="F-box" evidence="2">
    <location>
        <begin position="11"/>
        <end position="52"/>
    </location>
</feature>
<evidence type="ECO:0000256" key="1">
    <source>
        <dbReference type="SAM" id="Phobius"/>
    </source>
</evidence>
<dbReference type="eggNOG" id="ENOG502T22W">
    <property type="taxonomic scope" value="Eukaryota"/>
</dbReference>
<dbReference type="InterPro" id="IPR036047">
    <property type="entry name" value="F-box-like_dom_sf"/>
</dbReference>
<dbReference type="Proteomes" id="UP000000768">
    <property type="component" value="Chromosome 1"/>
</dbReference>
<dbReference type="Pfam" id="PF23635">
    <property type="entry name" value="Beta-prop_AT5G49610-like"/>
    <property type="match status" value="1"/>
</dbReference>
<protein>
    <submittedName>
        <fullName evidence="4">Uncharacterized protein</fullName>
    </submittedName>
</protein>
<accession>A0A1B6QNY6</accession>
<dbReference type="OrthoDB" id="1916346at2759"/>
<gene>
    <name evidence="4" type="ORF">SORBI_3001G409800</name>
</gene>
<dbReference type="EMBL" id="CM000760">
    <property type="protein sequence ID" value="KXG39623.1"/>
    <property type="molecule type" value="Genomic_DNA"/>
</dbReference>
<evidence type="ECO:0000259" key="2">
    <source>
        <dbReference type="Pfam" id="PF00646"/>
    </source>
</evidence>
<dbReference type="OMA" id="IEHTRIY"/>
<dbReference type="InterPro" id="IPR056594">
    <property type="entry name" value="AT5G49610-like_b-prop"/>
</dbReference>
<name>A0A1B6QNY6_SORBI</name>
<dbReference type="SUPFAM" id="SSF81383">
    <property type="entry name" value="F-box domain"/>
    <property type="match status" value="1"/>
</dbReference>